<comment type="caution">
    <text evidence="1">The sequence shown here is derived from an EMBL/GenBank/DDBJ whole genome shotgun (WGS) entry which is preliminary data.</text>
</comment>
<evidence type="ECO:0000313" key="1">
    <source>
        <dbReference type="EMBL" id="KPV50272.1"/>
    </source>
</evidence>
<dbReference type="AlphaFoldDB" id="A0A0P9F1N0"/>
<dbReference type="Proteomes" id="UP000050509">
    <property type="component" value="Unassembled WGS sequence"/>
</dbReference>
<dbReference type="SUPFAM" id="SSF69304">
    <property type="entry name" value="Tricorn protease N-terminal domain"/>
    <property type="match status" value="1"/>
</dbReference>
<name>A0A0P9F1N0_9CHLR</name>
<accession>A0A0P9F1N0</accession>
<dbReference type="InterPro" id="IPR011042">
    <property type="entry name" value="6-blade_b-propeller_TolB-like"/>
</dbReference>
<sequence length="64" mass="6930">MNADGTGLRRVTSFYEDLPMVAFAPDGKEAAVMALGGIYRMNADGSNLRRIDQTGDHGGLDWAR</sequence>
<reference evidence="1 2" key="1">
    <citation type="submission" date="2015-09" db="EMBL/GenBank/DDBJ databases">
        <title>Draft genome sequence of Kouleothrix aurantiaca JCM 19913.</title>
        <authorList>
            <person name="Hemp J."/>
        </authorList>
    </citation>
    <scope>NUCLEOTIDE SEQUENCE [LARGE SCALE GENOMIC DNA]</scope>
    <source>
        <strain evidence="1 2">COM-B</strain>
    </source>
</reference>
<protein>
    <submittedName>
        <fullName evidence="1">Uncharacterized protein</fullName>
    </submittedName>
</protein>
<gene>
    <name evidence="1" type="ORF">SE17_27890</name>
</gene>
<keyword evidence="2" id="KW-1185">Reference proteome</keyword>
<proteinExistence type="predicted"/>
<organism evidence="1 2">
    <name type="scientific">Kouleothrix aurantiaca</name>
    <dbReference type="NCBI Taxonomy" id="186479"/>
    <lineage>
        <taxon>Bacteria</taxon>
        <taxon>Bacillati</taxon>
        <taxon>Chloroflexota</taxon>
        <taxon>Chloroflexia</taxon>
        <taxon>Chloroflexales</taxon>
        <taxon>Roseiflexineae</taxon>
        <taxon>Roseiflexaceae</taxon>
        <taxon>Kouleothrix</taxon>
    </lineage>
</organism>
<evidence type="ECO:0000313" key="2">
    <source>
        <dbReference type="Proteomes" id="UP000050509"/>
    </source>
</evidence>
<dbReference type="Gene3D" id="2.120.10.30">
    <property type="entry name" value="TolB, C-terminal domain"/>
    <property type="match status" value="1"/>
</dbReference>
<dbReference type="EMBL" id="LJCR01001483">
    <property type="protein sequence ID" value="KPV50272.1"/>
    <property type="molecule type" value="Genomic_DNA"/>
</dbReference>